<dbReference type="PANTHER" id="PTHR23133">
    <property type="entry name" value="IMIDAZOLEGLYCEROL-PHOSPHATE DEHYDRATASE HIS7"/>
    <property type="match status" value="1"/>
</dbReference>
<dbReference type="GO" id="GO:0000105">
    <property type="term" value="P:L-histidine biosynthetic process"/>
    <property type="evidence" value="ECO:0007669"/>
    <property type="project" value="UniProtKB-KW"/>
</dbReference>
<evidence type="ECO:0000256" key="2">
    <source>
        <dbReference type="ARBA" id="ARBA00005047"/>
    </source>
</evidence>
<dbReference type="PaxDb" id="2903-EOD16742"/>
<dbReference type="PANTHER" id="PTHR23133:SF2">
    <property type="entry name" value="IMIDAZOLEGLYCEROL-PHOSPHATE DEHYDRATASE"/>
    <property type="match status" value="1"/>
</dbReference>
<feature type="compositionally biased region" description="Basic and acidic residues" evidence="9">
    <location>
        <begin position="160"/>
        <end position="181"/>
    </location>
</feature>
<dbReference type="OMA" id="KAGCNRM"/>
<dbReference type="AlphaFoldDB" id="A0A0D3IZQ7"/>
<dbReference type="InterPro" id="IPR020565">
    <property type="entry name" value="ImidazoleglycerP_deHydtase_CS"/>
</dbReference>
<evidence type="ECO:0000256" key="6">
    <source>
        <dbReference type="ARBA" id="ARBA00023102"/>
    </source>
</evidence>
<evidence type="ECO:0000256" key="9">
    <source>
        <dbReference type="SAM" id="MobiDB-lite"/>
    </source>
</evidence>
<accession>A0A0D3IZQ7</accession>
<dbReference type="EC" id="4.2.1.19" evidence="4 8"/>
<evidence type="ECO:0000313" key="10">
    <source>
        <dbReference type="EnsemblProtists" id="EOD16742"/>
    </source>
</evidence>
<dbReference type="FunFam" id="3.30.230.40:FF:000003">
    <property type="entry name" value="Imidazoleglycerol-phosphate dehydratase HisB"/>
    <property type="match status" value="1"/>
</dbReference>
<evidence type="ECO:0000256" key="4">
    <source>
        <dbReference type="ARBA" id="ARBA00012075"/>
    </source>
</evidence>
<proteinExistence type="inferred from homology"/>
<dbReference type="GeneID" id="17262890"/>
<evidence type="ECO:0000256" key="5">
    <source>
        <dbReference type="ARBA" id="ARBA00022605"/>
    </source>
</evidence>
<dbReference type="GO" id="GO:0004424">
    <property type="term" value="F:imidazoleglycerol-phosphate dehydratase activity"/>
    <property type="evidence" value="ECO:0007669"/>
    <property type="project" value="UniProtKB-EC"/>
</dbReference>
<keyword evidence="6 8" id="KW-0368">Histidine biosynthesis</keyword>
<reference evidence="11" key="1">
    <citation type="journal article" date="2013" name="Nature">
        <title>Pan genome of the phytoplankton Emiliania underpins its global distribution.</title>
        <authorList>
            <person name="Read B.A."/>
            <person name="Kegel J."/>
            <person name="Klute M.J."/>
            <person name="Kuo A."/>
            <person name="Lefebvre S.C."/>
            <person name="Maumus F."/>
            <person name="Mayer C."/>
            <person name="Miller J."/>
            <person name="Monier A."/>
            <person name="Salamov A."/>
            <person name="Young J."/>
            <person name="Aguilar M."/>
            <person name="Claverie J.M."/>
            <person name="Frickenhaus S."/>
            <person name="Gonzalez K."/>
            <person name="Herman E.K."/>
            <person name="Lin Y.C."/>
            <person name="Napier J."/>
            <person name="Ogata H."/>
            <person name="Sarno A.F."/>
            <person name="Shmutz J."/>
            <person name="Schroeder D."/>
            <person name="de Vargas C."/>
            <person name="Verret F."/>
            <person name="von Dassow P."/>
            <person name="Valentin K."/>
            <person name="Van de Peer Y."/>
            <person name="Wheeler G."/>
            <person name="Dacks J.B."/>
            <person name="Delwiche C.F."/>
            <person name="Dyhrman S.T."/>
            <person name="Glockner G."/>
            <person name="John U."/>
            <person name="Richards T."/>
            <person name="Worden A.Z."/>
            <person name="Zhang X."/>
            <person name="Grigoriev I.V."/>
            <person name="Allen A.E."/>
            <person name="Bidle K."/>
            <person name="Borodovsky M."/>
            <person name="Bowler C."/>
            <person name="Brownlee C."/>
            <person name="Cock J.M."/>
            <person name="Elias M."/>
            <person name="Gladyshev V.N."/>
            <person name="Groth M."/>
            <person name="Guda C."/>
            <person name="Hadaegh A."/>
            <person name="Iglesias-Rodriguez M.D."/>
            <person name="Jenkins J."/>
            <person name="Jones B.M."/>
            <person name="Lawson T."/>
            <person name="Leese F."/>
            <person name="Lindquist E."/>
            <person name="Lobanov A."/>
            <person name="Lomsadze A."/>
            <person name="Malik S.B."/>
            <person name="Marsh M.E."/>
            <person name="Mackinder L."/>
            <person name="Mock T."/>
            <person name="Mueller-Roeber B."/>
            <person name="Pagarete A."/>
            <person name="Parker M."/>
            <person name="Probert I."/>
            <person name="Quesneville H."/>
            <person name="Raines C."/>
            <person name="Rensing S.A."/>
            <person name="Riano-Pachon D.M."/>
            <person name="Richier S."/>
            <person name="Rokitta S."/>
            <person name="Shiraiwa Y."/>
            <person name="Soanes D.M."/>
            <person name="van der Giezen M."/>
            <person name="Wahlund T.M."/>
            <person name="Williams B."/>
            <person name="Wilson W."/>
            <person name="Wolfe G."/>
            <person name="Wurch L.L."/>
        </authorList>
    </citation>
    <scope>NUCLEOTIDE SEQUENCE</scope>
</reference>
<dbReference type="Gene3D" id="3.30.230.40">
    <property type="entry name" value="Imidazole glycerol phosphate dehydratase, domain 1"/>
    <property type="match status" value="3"/>
</dbReference>
<dbReference type="Pfam" id="PF00475">
    <property type="entry name" value="IGPD"/>
    <property type="match status" value="2"/>
</dbReference>
<keyword evidence="5" id="KW-0028">Amino-acid biosynthesis</keyword>
<dbReference type="InterPro" id="IPR020568">
    <property type="entry name" value="Ribosomal_Su5_D2-typ_SF"/>
</dbReference>
<dbReference type="InterPro" id="IPR038494">
    <property type="entry name" value="IGPD_sf"/>
</dbReference>
<dbReference type="SUPFAM" id="SSF54211">
    <property type="entry name" value="Ribosomal protein S5 domain 2-like"/>
    <property type="match status" value="2"/>
</dbReference>
<dbReference type="EnsemblProtists" id="EOD16742">
    <property type="protein sequence ID" value="EOD16742"/>
    <property type="gene ID" value="EMIHUDRAFT_66076"/>
</dbReference>
<evidence type="ECO:0000256" key="8">
    <source>
        <dbReference type="RuleBase" id="RU000598"/>
    </source>
</evidence>
<keyword evidence="7 8" id="KW-0456">Lyase</keyword>
<keyword evidence="11" id="KW-1185">Reference proteome</keyword>
<comment type="similarity">
    <text evidence="3 8">Belongs to the imidazoleglycerol-phosphate dehydratase family.</text>
</comment>
<dbReference type="STRING" id="2903.R1C3L4"/>
<feature type="region of interest" description="Disordered" evidence="9">
    <location>
        <begin position="109"/>
        <end position="191"/>
    </location>
</feature>
<comment type="catalytic activity">
    <reaction evidence="1 8">
        <text>D-erythro-1-(imidazol-4-yl)glycerol 3-phosphate = 3-(imidazol-4-yl)-2-oxopropyl phosphate + H2O</text>
        <dbReference type="Rhea" id="RHEA:11040"/>
        <dbReference type="ChEBI" id="CHEBI:15377"/>
        <dbReference type="ChEBI" id="CHEBI:57766"/>
        <dbReference type="ChEBI" id="CHEBI:58278"/>
        <dbReference type="EC" id="4.2.1.19"/>
    </reaction>
</comment>
<reference evidence="10" key="2">
    <citation type="submission" date="2024-10" db="UniProtKB">
        <authorList>
            <consortium name="EnsemblProtists"/>
        </authorList>
    </citation>
    <scope>IDENTIFICATION</scope>
</reference>
<evidence type="ECO:0000256" key="3">
    <source>
        <dbReference type="ARBA" id="ARBA00007481"/>
    </source>
</evidence>
<dbReference type="KEGG" id="ehx:EMIHUDRAFT_66076"/>
<dbReference type="eggNOG" id="KOG3143">
    <property type="taxonomic scope" value="Eukaryota"/>
</dbReference>
<dbReference type="PROSITE" id="PS00954">
    <property type="entry name" value="IGP_DEHYDRATASE_1"/>
    <property type="match status" value="1"/>
</dbReference>
<name>A0A0D3IZQ7_EMIH1</name>
<organism evidence="10 11">
    <name type="scientific">Emiliania huxleyi (strain CCMP1516)</name>
    <dbReference type="NCBI Taxonomy" id="280463"/>
    <lineage>
        <taxon>Eukaryota</taxon>
        <taxon>Haptista</taxon>
        <taxon>Haptophyta</taxon>
        <taxon>Prymnesiophyceae</taxon>
        <taxon>Isochrysidales</taxon>
        <taxon>Noelaerhabdaceae</taxon>
        <taxon>Emiliania</taxon>
    </lineage>
</organism>
<dbReference type="RefSeq" id="XP_005769171.1">
    <property type="nucleotide sequence ID" value="XM_005769114.1"/>
</dbReference>
<sequence length="414" mass="41942">MAVFCAPLDEAFAEAKLTLHPPAASCGRCLVSLAPYGAHASRGGDGAGRRWIGRFRTELTPVFWSALAGGLGCDLSLRRVRGGNAHHQLESAFKSFARVFRAALDSVSDPGGGAGVPGCATFGEQGQSEAGAGAAAPPPPLPPPPPPPAEPRRAERRRATKETAIEVRLDLDKGWAAEDPPRGAGSRTPRVSTGVAALDRVLSELSRAGGFELVVWCDGDRHIDDHHTAEDVAITVGQCLHEALGDKAGLARMGCAEGTSAGAGASSGSGSSGGGGGNGGGGGCGGGGGGARVRAVLDLSNRPHFESDLPLDEEYVGGGGGDGSPCGGDACGDAMPLCGTLLSCEMLHHVFLSLTMEARASVHLELREDSCAPGHTLDLALAAARAYGAALGVAIRLDPRRRGKVASSKGTLSK</sequence>
<evidence type="ECO:0000313" key="11">
    <source>
        <dbReference type="Proteomes" id="UP000013827"/>
    </source>
</evidence>
<dbReference type="PROSITE" id="PS00955">
    <property type="entry name" value="IGP_DEHYDRATASE_2"/>
    <property type="match status" value="1"/>
</dbReference>
<comment type="pathway">
    <text evidence="2 8">Amino-acid biosynthesis; L-histidine biosynthesis; L-histidine from 5-phospho-alpha-D-ribose 1-diphosphate: step 6/9.</text>
</comment>
<feature type="compositionally biased region" description="Pro residues" evidence="9">
    <location>
        <begin position="136"/>
        <end position="149"/>
    </location>
</feature>
<protein>
    <recommendedName>
        <fullName evidence="4 8">Imidazoleglycerol-phosphate dehydratase</fullName>
        <ecNumber evidence="4 8">4.2.1.19</ecNumber>
    </recommendedName>
</protein>
<dbReference type="Proteomes" id="UP000013827">
    <property type="component" value="Unassembled WGS sequence"/>
</dbReference>
<dbReference type="UniPathway" id="UPA00031">
    <property type="reaction ID" value="UER00011"/>
</dbReference>
<evidence type="ECO:0000256" key="1">
    <source>
        <dbReference type="ARBA" id="ARBA00001723"/>
    </source>
</evidence>
<dbReference type="InterPro" id="IPR000807">
    <property type="entry name" value="ImidazoleglycerolP_deHydtase"/>
</dbReference>
<dbReference type="HOGENOM" id="CLU_664681_0_0_1"/>
<evidence type="ECO:0000256" key="7">
    <source>
        <dbReference type="ARBA" id="ARBA00023239"/>
    </source>
</evidence>